<dbReference type="Gene3D" id="3.40.710.10">
    <property type="entry name" value="DD-peptidase/beta-lactamase superfamily"/>
    <property type="match status" value="1"/>
</dbReference>
<dbReference type="InterPro" id="IPR012338">
    <property type="entry name" value="Beta-lactam/transpept-like"/>
</dbReference>
<dbReference type="EMBL" id="NXNG01000001">
    <property type="protein sequence ID" value="PWT26411.1"/>
    <property type="molecule type" value="Genomic_DNA"/>
</dbReference>
<sequence>MLRAQSLLKYPVHFLHLCHGFWPDISSIIILECKKFESVPLSNPNWCRERHQFEALVTFFSRDMRLKHGIMNEFNALECINKIWDRLQKAGLLNGGSGSIHSLLADQGGCRIFEEYVYPYSASRMHRMFSVTKSFVSLAIGFLIEEGKLSLEDKIVTFFPEYEPKGGFHPYLSDMTIRDMLRMETCHTSTTYKFHVNTNWVESFFVTQPSHRSGKVFNYDTSSSHTLAALVKKLSGMGVLDYLRTKIPSEYIFSKDAYIITDPFGDEIGGAGLMCYPEDLLKAGRFVMDELLKGDKLCDGQNGESLSEGAFLAFCKGDHCTEVTSFRDYIKEAVSFKVPNIQTGQVTEERQGYGYQFWRIRGGFCMYGMGGQYVLFYPQYDLVIVTTADLQNIKGGTQPLLDIIHDSLLEYAPSFSKYEKDIEECTLLKNYSPCFDYTYRILNEPLTNGFKESGDKARFESFHISYGDSGCLSIKQRSGSGVIDYIIPFDLTKECEGSLPLVDPATGQPLSATSREVPFISKSRWTASDTLYIELSLIGEDVGSIHINMNISADNLTVQMRKIVEARFEDFTGFIEGVADSI</sequence>
<evidence type="ECO:0000313" key="2">
    <source>
        <dbReference type="EMBL" id="PWT26411.1"/>
    </source>
</evidence>
<dbReference type="InterPro" id="IPR001466">
    <property type="entry name" value="Beta-lactam-related"/>
</dbReference>
<gene>
    <name evidence="2" type="ORF">CPT75_04380</name>
</gene>
<dbReference type="Proteomes" id="UP000245488">
    <property type="component" value="Chromosome"/>
</dbReference>
<dbReference type="SUPFAM" id="SSF56601">
    <property type="entry name" value="beta-lactamase/transpeptidase-like"/>
    <property type="match status" value="1"/>
</dbReference>
<reference evidence="2 3" key="1">
    <citation type="submission" date="2017-09" db="EMBL/GenBank/DDBJ databases">
        <title>High-quality draft genome sequence of Butyrivibrio fibrisolvens INBov1, isolated from cow rumen.</title>
        <authorList>
            <person name="Rodriguez Hernaez J."/>
            <person name="Rivarola M."/>
            <person name="Paniego N."/>
            <person name="Cravero S."/>
            <person name="Ceron Cucchi M."/>
            <person name="Martinez M.C."/>
        </authorList>
    </citation>
    <scope>NUCLEOTIDE SEQUENCE [LARGE SCALE GENOMIC DNA]</scope>
    <source>
        <strain evidence="2 3">INBov1</strain>
    </source>
</reference>
<dbReference type="PANTHER" id="PTHR43283:SF7">
    <property type="entry name" value="BETA-LACTAMASE-RELATED DOMAIN-CONTAINING PROTEIN"/>
    <property type="match status" value="1"/>
</dbReference>
<name>A0A317FZW4_BUTFI</name>
<accession>A0A317FZW4</accession>
<keyword evidence="3" id="KW-1185">Reference proteome</keyword>
<dbReference type="Pfam" id="PF00144">
    <property type="entry name" value="Beta-lactamase"/>
    <property type="match status" value="1"/>
</dbReference>
<proteinExistence type="predicted"/>
<dbReference type="PANTHER" id="PTHR43283">
    <property type="entry name" value="BETA-LACTAMASE-RELATED"/>
    <property type="match status" value="1"/>
</dbReference>
<comment type="caution">
    <text evidence="2">The sequence shown here is derived from an EMBL/GenBank/DDBJ whole genome shotgun (WGS) entry which is preliminary data.</text>
</comment>
<protein>
    <recommendedName>
        <fullName evidence="1">Beta-lactamase-related domain-containing protein</fullName>
    </recommendedName>
</protein>
<feature type="domain" description="Beta-lactamase-related" evidence="1">
    <location>
        <begin position="118"/>
        <end position="247"/>
    </location>
</feature>
<evidence type="ECO:0000313" key="3">
    <source>
        <dbReference type="Proteomes" id="UP000245488"/>
    </source>
</evidence>
<dbReference type="AlphaFoldDB" id="A0A317FZW4"/>
<organism evidence="2 3">
    <name type="scientific">Butyrivibrio fibrisolvens</name>
    <dbReference type="NCBI Taxonomy" id="831"/>
    <lineage>
        <taxon>Bacteria</taxon>
        <taxon>Bacillati</taxon>
        <taxon>Bacillota</taxon>
        <taxon>Clostridia</taxon>
        <taxon>Lachnospirales</taxon>
        <taxon>Lachnospiraceae</taxon>
        <taxon>Butyrivibrio</taxon>
    </lineage>
</organism>
<evidence type="ECO:0000259" key="1">
    <source>
        <dbReference type="Pfam" id="PF00144"/>
    </source>
</evidence>
<dbReference type="InterPro" id="IPR050789">
    <property type="entry name" value="Diverse_Enzym_Activities"/>
</dbReference>